<evidence type="ECO:0000259" key="2">
    <source>
        <dbReference type="Pfam" id="PF14338"/>
    </source>
</evidence>
<sequence length="312" mass="35013">MSLPTYDQLMLPLLKLLSEQQEAIKFGEMARLLAESSGLSQEELSLRLSSGTKTVFYDRTGWAKTYLAKAGLINQPKRGFCELSPIGRQLDLVKLTSITNEFLMQFESFSNYKLGISKEKHEIQQEKNIDRTLLKKSDDQRTPDEIIIETTELLKESLKSDLLKLVKENNPAFFERLVVDLLVAMGYGGSHQDAAQAIGKTSDGGIDGIISEDRLGLDKIYIQAKRWENTVGRPDIQQFKGALADQVAKKGVFITTSTFSKEAKESAGKSGIVLIDGDKLTSLMIEFGLGVQVERSFHIYKIDQDRFDEENF</sequence>
<protein>
    <submittedName>
        <fullName evidence="3">Restriction endonuclease</fullName>
        <ecNumber evidence="3">3.1.21.-</ecNumber>
    </submittedName>
</protein>
<dbReference type="InterPro" id="IPR011335">
    <property type="entry name" value="Restrct_endonuc-II-like"/>
</dbReference>
<keyword evidence="3" id="KW-0378">Hydrolase</keyword>
<dbReference type="SUPFAM" id="SSF52980">
    <property type="entry name" value="Restriction endonuclease-like"/>
    <property type="match status" value="1"/>
</dbReference>
<dbReference type="InterPro" id="IPR025745">
    <property type="entry name" value="Mrr-like_N_dom"/>
</dbReference>
<keyword evidence="3" id="KW-0540">Nuclease</keyword>
<gene>
    <name evidence="3" type="ORF">ACKVE0_09925</name>
</gene>
<dbReference type="Gene3D" id="3.40.1350.10">
    <property type="match status" value="1"/>
</dbReference>
<comment type="caution">
    <text evidence="3">The sequence shown here is derived from an EMBL/GenBank/DDBJ whole genome shotgun (WGS) entry which is preliminary data.</text>
</comment>
<feature type="domain" description="Restriction system protein Mrr-like N-terminal" evidence="2">
    <location>
        <begin position="6"/>
        <end position="90"/>
    </location>
</feature>
<keyword evidence="4" id="KW-1185">Reference proteome</keyword>
<reference evidence="3 4" key="1">
    <citation type="submission" date="2024-12" db="EMBL/GenBank/DDBJ databases">
        <title>C001-4G Acinetobacter sp. assembled genome.</title>
        <authorList>
            <person name="D'Arcy K."/>
            <person name="Kingdon A.D.H."/>
            <person name="Breen A."/>
            <person name="Mckeown C."/>
            <person name="Allman E."/>
            <person name="Sharma P."/>
            <person name="Mcleman A."/>
            <person name="Roberts A.P."/>
        </authorList>
    </citation>
    <scope>NUCLEOTIDE SEQUENCE [LARGE SCALE GENOMIC DNA]</scope>
    <source>
        <strain evidence="3 4">C1-4G</strain>
    </source>
</reference>
<feature type="domain" description="Restriction endonuclease type IV Mrr" evidence="1">
    <location>
        <begin position="167"/>
        <end position="284"/>
    </location>
</feature>
<dbReference type="GO" id="GO:0004519">
    <property type="term" value="F:endonuclease activity"/>
    <property type="evidence" value="ECO:0007669"/>
    <property type="project" value="UniProtKB-KW"/>
</dbReference>
<proteinExistence type="predicted"/>
<dbReference type="InterPro" id="IPR052906">
    <property type="entry name" value="Type_IV_Methyl-Rstrct_Enzyme"/>
</dbReference>
<keyword evidence="3" id="KW-0255">Endonuclease</keyword>
<dbReference type="InterPro" id="IPR007560">
    <property type="entry name" value="Restrct_endonuc_IV_Mrr"/>
</dbReference>
<dbReference type="EC" id="3.1.21.-" evidence="3"/>
<organism evidence="3 4">
    <name type="scientific">Acinetobacter albensis</name>
    <dbReference type="NCBI Taxonomy" id="1673609"/>
    <lineage>
        <taxon>Bacteria</taxon>
        <taxon>Pseudomonadati</taxon>
        <taxon>Pseudomonadota</taxon>
        <taxon>Gammaproteobacteria</taxon>
        <taxon>Moraxellales</taxon>
        <taxon>Moraxellaceae</taxon>
        <taxon>Acinetobacter</taxon>
    </lineage>
</organism>
<dbReference type="Pfam" id="PF04471">
    <property type="entry name" value="Mrr_cat"/>
    <property type="match status" value="1"/>
</dbReference>
<evidence type="ECO:0000259" key="1">
    <source>
        <dbReference type="Pfam" id="PF04471"/>
    </source>
</evidence>
<dbReference type="EMBL" id="JBJXCW010000009">
    <property type="protein sequence ID" value="MFN0297836.1"/>
    <property type="molecule type" value="Genomic_DNA"/>
</dbReference>
<accession>A0ABW9JVQ6</accession>
<dbReference type="GO" id="GO:0016787">
    <property type="term" value="F:hydrolase activity"/>
    <property type="evidence" value="ECO:0007669"/>
    <property type="project" value="UniProtKB-KW"/>
</dbReference>
<name>A0ABW9JVQ6_9GAMM</name>
<dbReference type="Proteomes" id="UP001632339">
    <property type="component" value="Unassembled WGS sequence"/>
</dbReference>
<dbReference type="RefSeq" id="WP_409140369.1">
    <property type="nucleotide sequence ID" value="NZ_JBJXCW010000009.1"/>
</dbReference>
<dbReference type="Pfam" id="PF14338">
    <property type="entry name" value="Mrr_N"/>
    <property type="match status" value="1"/>
</dbReference>
<dbReference type="PANTHER" id="PTHR30015:SF7">
    <property type="entry name" value="TYPE IV METHYL-DIRECTED RESTRICTION ENZYME ECOKMRR"/>
    <property type="match status" value="1"/>
</dbReference>
<dbReference type="InterPro" id="IPR011856">
    <property type="entry name" value="tRNA_endonuc-like_dom_sf"/>
</dbReference>
<evidence type="ECO:0000313" key="3">
    <source>
        <dbReference type="EMBL" id="MFN0297836.1"/>
    </source>
</evidence>
<dbReference type="PANTHER" id="PTHR30015">
    <property type="entry name" value="MRR RESTRICTION SYSTEM PROTEIN"/>
    <property type="match status" value="1"/>
</dbReference>
<evidence type="ECO:0000313" key="4">
    <source>
        <dbReference type="Proteomes" id="UP001632339"/>
    </source>
</evidence>